<evidence type="ECO:0000256" key="2">
    <source>
        <dbReference type="ARBA" id="ARBA00022694"/>
    </source>
</evidence>
<evidence type="ECO:0000313" key="5">
    <source>
        <dbReference type="Proteomes" id="UP001162162"/>
    </source>
</evidence>
<keyword evidence="5" id="KW-1185">Reference proteome</keyword>
<comment type="caution">
    <text evidence="4">The sequence shown here is derived from an EMBL/GenBank/DDBJ whole genome shotgun (WGS) entry which is preliminary data.</text>
</comment>
<dbReference type="InterPro" id="IPR002759">
    <property type="entry name" value="Pop5/Rpp14/Rnp2-like"/>
</dbReference>
<dbReference type="Pfam" id="PF01900">
    <property type="entry name" value="RNase_P_Rpp14"/>
    <property type="match status" value="1"/>
</dbReference>
<proteinExistence type="inferred from homology"/>
<dbReference type="Gene3D" id="3.30.70.3250">
    <property type="entry name" value="Ribonuclease P, Pop5 subunit"/>
    <property type="match status" value="1"/>
</dbReference>
<dbReference type="AlphaFoldDB" id="A0AAV8XMK0"/>
<dbReference type="InterPro" id="IPR036397">
    <property type="entry name" value="RNaseH_sf"/>
</dbReference>
<dbReference type="SUPFAM" id="SSF160350">
    <property type="entry name" value="Rnp2-like"/>
    <property type="match status" value="1"/>
</dbReference>
<evidence type="ECO:0000313" key="4">
    <source>
        <dbReference type="EMBL" id="KAJ8940280.1"/>
    </source>
</evidence>
<dbReference type="GO" id="GO:0033204">
    <property type="term" value="F:ribonuclease P RNA binding"/>
    <property type="evidence" value="ECO:0007669"/>
    <property type="project" value="TreeGrafter"/>
</dbReference>
<dbReference type="Proteomes" id="UP001162162">
    <property type="component" value="Unassembled WGS sequence"/>
</dbReference>
<protein>
    <submittedName>
        <fullName evidence="4">Uncharacterized protein</fullName>
    </submittedName>
</protein>
<keyword evidence="2" id="KW-0819">tRNA processing</keyword>
<comment type="similarity">
    <text evidence="1">Belongs to the eukaryotic/archaeal RNase P protein component 2 family.</text>
</comment>
<name>A0AAV8XMK0_9CUCU</name>
<dbReference type="PANTHER" id="PTHR15441">
    <property type="entry name" value="RIBONUCLEASE P PROTEIN SUBUNIT P14"/>
    <property type="match status" value="1"/>
</dbReference>
<sequence length="213" mass="24336">MHGCLSPKQHKRELHPRPLNPDREFGDTMICATIEQDPTQSTRQIGEQLGVSYSTVNGNLTGAKYLELLQNHIIPAIRDLVVPFETLWFQHDGCPAHNSRLSSQKLVLTFFFNYREFAKPFHNEITPFLFKNHIIEAVSKLFGEVAAAVNFDLLKYDPVNTRAILRVPKTHYVKLRSSLTLCCQYEGILCAYKIHKSTPLLLGLQGDSRDYNH</sequence>
<dbReference type="InterPro" id="IPR038085">
    <property type="entry name" value="Rnp2-like_sf"/>
</dbReference>
<dbReference type="GO" id="GO:0005730">
    <property type="term" value="C:nucleolus"/>
    <property type="evidence" value="ECO:0007669"/>
    <property type="project" value="TreeGrafter"/>
</dbReference>
<organism evidence="4 5">
    <name type="scientific">Aromia moschata</name>
    <dbReference type="NCBI Taxonomy" id="1265417"/>
    <lineage>
        <taxon>Eukaryota</taxon>
        <taxon>Metazoa</taxon>
        <taxon>Ecdysozoa</taxon>
        <taxon>Arthropoda</taxon>
        <taxon>Hexapoda</taxon>
        <taxon>Insecta</taxon>
        <taxon>Pterygota</taxon>
        <taxon>Neoptera</taxon>
        <taxon>Endopterygota</taxon>
        <taxon>Coleoptera</taxon>
        <taxon>Polyphaga</taxon>
        <taxon>Cucujiformia</taxon>
        <taxon>Chrysomeloidea</taxon>
        <taxon>Cerambycidae</taxon>
        <taxon>Cerambycinae</taxon>
        <taxon>Callichromatini</taxon>
        <taxon>Aromia</taxon>
    </lineage>
</organism>
<dbReference type="Gene3D" id="3.30.420.10">
    <property type="entry name" value="Ribonuclease H-like superfamily/Ribonuclease H"/>
    <property type="match status" value="1"/>
</dbReference>
<accession>A0AAV8XMK0</accession>
<dbReference type="EMBL" id="JAPWTK010000442">
    <property type="protein sequence ID" value="KAJ8940280.1"/>
    <property type="molecule type" value="Genomic_DNA"/>
</dbReference>
<gene>
    <name evidence="4" type="ORF">NQ318_007651</name>
</gene>
<dbReference type="GO" id="GO:0001682">
    <property type="term" value="P:tRNA 5'-leader removal"/>
    <property type="evidence" value="ECO:0007669"/>
    <property type="project" value="InterPro"/>
</dbReference>
<feature type="region of interest" description="Disordered" evidence="3">
    <location>
        <begin position="1"/>
        <end position="23"/>
    </location>
</feature>
<evidence type="ECO:0000256" key="3">
    <source>
        <dbReference type="SAM" id="MobiDB-lite"/>
    </source>
</evidence>
<evidence type="ECO:0000256" key="1">
    <source>
        <dbReference type="ARBA" id="ARBA00010800"/>
    </source>
</evidence>
<reference evidence="4" key="1">
    <citation type="journal article" date="2023" name="Insect Mol. Biol.">
        <title>Genome sequencing provides insights into the evolution of gene families encoding plant cell wall-degrading enzymes in longhorned beetles.</title>
        <authorList>
            <person name="Shin N.R."/>
            <person name="Okamura Y."/>
            <person name="Kirsch R."/>
            <person name="Pauchet Y."/>
        </authorList>
    </citation>
    <scope>NUCLEOTIDE SEQUENCE</scope>
    <source>
        <strain evidence="4">AMC_N1</strain>
    </source>
</reference>
<dbReference type="GO" id="GO:0030681">
    <property type="term" value="C:multimeric ribonuclease P complex"/>
    <property type="evidence" value="ECO:0007669"/>
    <property type="project" value="TreeGrafter"/>
</dbReference>
<dbReference type="PANTHER" id="PTHR15441:SF1">
    <property type="entry name" value="RIBONUCLEASE P PROTEIN SUBUNIT P14"/>
    <property type="match status" value="1"/>
</dbReference>